<dbReference type="InterPro" id="IPR004692">
    <property type="entry name" value="SecG"/>
</dbReference>
<name>A0A850T0U7_9BACT</name>
<comment type="caution">
    <text evidence="10">Lacks conserved residue(s) required for the propagation of feature annotation.</text>
</comment>
<reference evidence="11 12" key="1">
    <citation type="submission" date="2020-06" db="EMBL/GenBank/DDBJ databases">
        <title>High-quality draft genome of sulfate reducer Desulfobacter latus type strain AcrS2 isolated from marine sediment.</title>
        <authorList>
            <person name="Hoppe M."/>
            <person name="Larsen C.K."/>
            <person name="Marshall I.P.G."/>
            <person name="Schramm A."/>
            <person name="Marietou A.G."/>
        </authorList>
    </citation>
    <scope>NUCLEOTIDE SEQUENCE [LARGE SCALE GENOMIC DNA]</scope>
    <source>
        <strain evidence="11 12">AcRS2</strain>
    </source>
</reference>
<keyword evidence="7 10" id="KW-1133">Transmembrane helix</keyword>
<evidence type="ECO:0000256" key="7">
    <source>
        <dbReference type="ARBA" id="ARBA00022989"/>
    </source>
</evidence>
<dbReference type="PANTHER" id="PTHR34182:SF1">
    <property type="entry name" value="PROTEIN-EXPORT MEMBRANE PROTEIN SECG"/>
    <property type="match status" value="1"/>
</dbReference>
<organism evidence="11 12">
    <name type="scientific">Desulfobacter latus</name>
    <dbReference type="NCBI Taxonomy" id="2292"/>
    <lineage>
        <taxon>Bacteria</taxon>
        <taxon>Pseudomonadati</taxon>
        <taxon>Thermodesulfobacteriota</taxon>
        <taxon>Desulfobacteria</taxon>
        <taxon>Desulfobacterales</taxon>
        <taxon>Desulfobacteraceae</taxon>
        <taxon>Desulfobacter</taxon>
    </lineage>
</organism>
<feature type="transmembrane region" description="Helical" evidence="10">
    <location>
        <begin position="51"/>
        <end position="73"/>
    </location>
</feature>
<comment type="caution">
    <text evidence="11">The sequence shown here is derived from an EMBL/GenBank/DDBJ whole genome shotgun (WGS) entry which is preliminary data.</text>
</comment>
<dbReference type="NCBIfam" id="TIGR00810">
    <property type="entry name" value="secG"/>
    <property type="match status" value="1"/>
</dbReference>
<comment type="similarity">
    <text evidence="2 10">Belongs to the SecG family.</text>
</comment>
<dbReference type="Pfam" id="PF03840">
    <property type="entry name" value="SecG"/>
    <property type="match status" value="1"/>
</dbReference>
<dbReference type="GO" id="GO:0015450">
    <property type="term" value="F:protein-transporting ATPase activity"/>
    <property type="evidence" value="ECO:0007669"/>
    <property type="project" value="UniProtKB-UniRule"/>
</dbReference>
<gene>
    <name evidence="11" type="primary">secG</name>
    <name evidence="11" type="ORF">HXW94_10050</name>
</gene>
<keyword evidence="5 10" id="KW-0812">Transmembrane</keyword>
<evidence type="ECO:0000256" key="2">
    <source>
        <dbReference type="ARBA" id="ARBA00008445"/>
    </source>
</evidence>
<evidence type="ECO:0000313" key="11">
    <source>
        <dbReference type="EMBL" id="NWH05323.1"/>
    </source>
</evidence>
<evidence type="ECO:0000256" key="5">
    <source>
        <dbReference type="ARBA" id="ARBA00022692"/>
    </source>
</evidence>
<evidence type="ECO:0000313" key="12">
    <source>
        <dbReference type="Proteomes" id="UP000553343"/>
    </source>
</evidence>
<evidence type="ECO:0000256" key="6">
    <source>
        <dbReference type="ARBA" id="ARBA00022927"/>
    </source>
</evidence>
<dbReference type="AlphaFoldDB" id="A0A850T0U7"/>
<evidence type="ECO:0000256" key="8">
    <source>
        <dbReference type="ARBA" id="ARBA00023010"/>
    </source>
</evidence>
<keyword evidence="9 10" id="KW-0472">Membrane</keyword>
<keyword evidence="4 10" id="KW-1003">Cell membrane</keyword>
<accession>A0A850T0U7</accession>
<evidence type="ECO:0000256" key="9">
    <source>
        <dbReference type="ARBA" id="ARBA00023136"/>
    </source>
</evidence>
<protein>
    <recommendedName>
        <fullName evidence="10">Protein-export membrane protein SecG</fullName>
    </recommendedName>
</protein>
<dbReference type="GO" id="GO:0065002">
    <property type="term" value="P:intracellular protein transmembrane transport"/>
    <property type="evidence" value="ECO:0007669"/>
    <property type="project" value="TreeGrafter"/>
</dbReference>
<evidence type="ECO:0000256" key="4">
    <source>
        <dbReference type="ARBA" id="ARBA00022475"/>
    </source>
</evidence>
<proteinExistence type="inferred from homology"/>
<sequence>MASILVAIHVAVCVFLILVVLLQTGKGAEMGVSMGGAGSQALFGAAGPANFLTKITTAVAIIFMITSLTLAYMSGHQAQSSVMKDVSAPAEQQAPAANE</sequence>
<dbReference type="GO" id="GO:0043952">
    <property type="term" value="P:protein transport by the Sec complex"/>
    <property type="evidence" value="ECO:0007669"/>
    <property type="project" value="TreeGrafter"/>
</dbReference>
<comment type="function">
    <text evidence="10">Involved in protein export. Participates in an early event of protein translocation.</text>
</comment>
<dbReference type="GO" id="GO:0009306">
    <property type="term" value="P:protein secretion"/>
    <property type="evidence" value="ECO:0007669"/>
    <property type="project" value="UniProtKB-UniRule"/>
</dbReference>
<dbReference type="PANTHER" id="PTHR34182">
    <property type="entry name" value="PROTEIN-EXPORT MEMBRANE PROTEIN SECG"/>
    <property type="match status" value="1"/>
</dbReference>
<keyword evidence="8 10" id="KW-0811">Translocation</keyword>
<comment type="subcellular location">
    <subcellularLocation>
        <location evidence="1 10">Cell membrane</location>
        <topology evidence="1 10">Multi-pass membrane protein</topology>
    </subcellularLocation>
</comment>
<evidence type="ECO:0000256" key="3">
    <source>
        <dbReference type="ARBA" id="ARBA00022448"/>
    </source>
</evidence>
<dbReference type="EMBL" id="JACADJ010000031">
    <property type="protein sequence ID" value="NWH05323.1"/>
    <property type="molecule type" value="Genomic_DNA"/>
</dbReference>
<dbReference type="Proteomes" id="UP000553343">
    <property type="component" value="Unassembled WGS sequence"/>
</dbReference>
<dbReference type="RefSeq" id="WP_178366780.1">
    <property type="nucleotide sequence ID" value="NZ_JACADJ010000031.1"/>
</dbReference>
<dbReference type="GO" id="GO:0005886">
    <property type="term" value="C:plasma membrane"/>
    <property type="evidence" value="ECO:0007669"/>
    <property type="project" value="UniProtKB-SubCell"/>
</dbReference>
<keyword evidence="3 10" id="KW-0813">Transport</keyword>
<evidence type="ECO:0000256" key="1">
    <source>
        <dbReference type="ARBA" id="ARBA00004651"/>
    </source>
</evidence>
<keyword evidence="6 10" id="KW-0653">Protein transport</keyword>
<dbReference type="PRINTS" id="PR01651">
    <property type="entry name" value="SECGEXPORT"/>
</dbReference>
<keyword evidence="12" id="KW-1185">Reference proteome</keyword>
<evidence type="ECO:0000256" key="10">
    <source>
        <dbReference type="RuleBase" id="RU365087"/>
    </source>
</evidence>